<evidence type="ECO:0000313" key="1">
    <source>
        <dbReference type="EMBL" id="NMN67662.1"/>
    </source>
</evidence>
<dbReference type="InterPro" id="IPR053714">
    <property type="entry name" value="Iso_Racemase_Enz_sf"/>
</dbReference>
<accession>A0ABX1T0M4</accession>
<dbReference type="EMBL" id="LANA01000002">
    <property type="protein sequence ID" value="NMN67662.1"/>
    <property type="molecule type" value="Genomic_DNA"/>
</dbReference>
<sequence>MKLNKVEPRYISKSNPRIGLITLGSDFRIEKDFSNIIYGRDIDLYVNRIHCYNPLTNETLAKMADDITEVTKDILPDQKIDCVAYGCTSGTVAAGYDTIKEKVHLAKPEAKVTTPITSAINALKVLGINKISIFTPYTKIINDSVVNYFEKKNIIINSLTYFDIDSDLDIGKVDEGYLFEVLSKIDLEGSEALFVSCTALPVLSIIDKLEKKINKIVLSSNQTLIWDSLNAINYKEKIDGFGKLFNS</sequence>
<dbReference type="InterPro" id="IPR026286">
    <property type="entry name" value="MaiA/AMDase"/>
</dbReference>
<dbReference type="RefSeq" id="WP_169036170.1">
    <property type="nucleotide sequence ID" value="NZ_LANA01000002.1"/>
</dbReference>
<reference evidence="1 2" key="1">
    <citation type="submission" date="2019-07" db="EMBL/GenBank/DDBJ databases">
        <title>SAR11 Genome Evolution.</title>
        <authorList>
            <person name="Giovannoni S."/>
        </authorList>
    </citation>
    <scope>NUCLEOTIDE SEQUENCE [LARGE SCALE GENOMIC DNA]</scope>
    <source>
        <strain evidence="1 2">HTCC9565</strain>
    </source>
</reference>
<proteinExistence type="predicted"/>
<dbReference type="GO" id="GO:0016853">
    <property type="term" value="F:isomerase activity"/>
    <property type="evidence" value="ECO:0007669"/>
    <property type="project" value="UniProtKB-KW"/>
</dbReference>
<dbReference type="PANTHER" id="PTHR40267">
    <property type="entry name" value="BLR3294 PROTEIN"/>
    <property type="match status" value="1"/>
</dbReference>
<dbReference type="Proteomes" id="UP001166004">
    <property type="component" value="Unassembled WGS sequence"/>
</dbReference>
<keyword evidence="2" id="KW-1185">Reference proteome</keyword>
<keyword evidence="1" id="KW-0413">Isomerase</keyword>
<organism evidence="1 2">
    <name type="scientific">Pelagibacter ubique</name>
    <dbReference type="NCBI Taxonomy" id="198252"/>
    <lineage>
        <taxon>Bacteria</taxon>
        <taxon>Pseudomonadati</taxon>
        <taxon>Pseudomonadota</taxon>
        <taxon>Alphaproteobacteria</taxon>
        <taxon>Candidatus Pelagibacterales</taxon>
        <taxon>Candidatus Pelagibacteraceae</taxon>
        <taxon>Candidatus Pelagibacter</taxon>
    </lineage>
</organism>
<comment type="caution">
    <text evidence="1">The sequence shown here is derived from an EMBL/GenBank/DDBJ whole genome shotgun (WGS) entry which is preliminary data.</text>
</comment>
<dbReference type="PIRSF" id="PIRSF015736">
    <property type="entry name" value="MI"/>
    <property type="match status" value="1"/>
</dbReference>
<dbReference type="Gene3D" id="3.40.50.12500">
    <property type="match status" value="1"/>
</dbReference>
<name>A0ABX1T0M4_PELUQ</name>
<dbReference type="PANTHER" id="PTHR40267:SF1">
    <property type="entry name" value="BLR3294 PROTEIN"/>
    <property type="match status" value="1"/>
</dbReference>
<gene>
    <name evidence="1" type="ORF">VP91_00008110</name>
</gene>
<evidence type="ECO:0000313" key="2">
    <source>
        <dbReference type="Proteomes" id="UP001166004"/>
    </source>
</evidence>
<protein>
    <submittedName>
        <fullName evidence="1">Maleate isomerase</fullName>
    </submittedName>
</protein>
<dbReference type="Pfam" id="PF17645">
    <property type="entry name" value="Amdase"/>
    <property type="match status" value="1"/>
</dbReference>